<evidence type="ECO:0000256" key="2">
    <source>
        <dbReference type="ARBA" id="ARBA00011534"/>
    </source>
</evidence>
<dbReference type="GeneID" id="54489386"/>
<dbReference type="OrthoDB" id="1668230at2759"/>
<name>A0A6A6W2I4_9PEZI</name>
<feature type="domain" description="Protein kinase" evidence="14">
    <location>
        <begin position="1"/>
        <end position="261"/>
    </location>
</feature>
<dbReference type="GO" id="GO:0005524">
    <property type="term" value="F:ATP binding"/>
    <property type="evidence" value="ECO:0007669"/>
    <property type="project" value="UniProtKB-KW"/>
</dbReference>
<reference evidence="15" key="1">
    <citation type="journal article" date="2020" name="Stud. Mycol.">
        <title>101 Dothideomycetes genomes: a test case for predicting lifestyles and emergence of pathogens.</title>
        <authorList>
            <person name="Haridas S."/>
            <person name="Albert R."/>
            <person name="Binder M."/>
            <person name="Bloem J."/>
            <person name="Labutti K."/>
            <person name="Salamov A."/>
            <person name="Andreopoulos B."/>
            <person name="Baker S."/>
            <person name="Barry K."/>
            <person name="Bills G."/>
            <person name="Bluhm B."/>
            <person name="Cannon C."/>
            <person name="Castanera R."/>
            <person name="Culley D."/>
            <person name="Daum C."/>
            <person name="Ezra D."/>
            <person name="Gonzalez J."/>
            <person name="Henrissat B."/>
            <person name="Kuo A."/>
            <person name="Liang C."/>
            <person name="Lipzen A."/>
            <person name="Lutzoni F."/>
            <person name="Magnuson J."/>
            <person name="Mondo S."/>
            <person name="Nolan M."/>
            <person name="Ohm R."/>
            <person name="Pangilinan J."/>
            <person name="Park H.-J."/>
            <person name="Ramirez L."/>
            <person name="Alfaro M."/>
            <person name="Sun H."/>
            <person name="Tritt A."/>
            <person name="Yoshinaga Y."/>
            <person name="Zwiers L.-H."/>
            <person name="Turgeon B."/>
            <person name="Goodwin S."/>
            <person name="Spatafora J."/>
            <person name="Crous P."/>
            <person name="Grigoriev I."/>
        </authorList>
    </citation>
    <scope>NUCLEOTIDE SEQUENCE</scope>
    <source>
        <strain evidence="15">CBS 121739</strain>
    </source>
</reference>
<evidence type="ECO:0000313" key="15">
    <source>
        <dbReference type="EMBL" id="KAF2756765.1"/>
    </source>
</evidence>
<dbReference type="InterPro" id="IPR051681">
    <property type="entry name" value="Ser/Thr_Kinases-Pseudokinases"/>
</dbReference>
<comment type="catalytic activity">
    <reaction evidence="13">
        <text>L-seryl-[protein] + ATP = O-phospho-L-seryl-[protein] + ADP + H(+)</text>
        <dbReference type="Rhea" id="RHEA:17989"/>
        <dbReference type="Rhea" id="RHEA-COMP:9863"/>
        <dbReference type="Rhea" id="RHEA-COMP:11604"/>
        <dbReference type="ChEBI" id="CHEBI:15378"/>
        <dbReference type="ChEBI" id="CHEBI:29999"/>
        <dbReference type="ChEBI" id="CHEBI:30616"/>
        <dbReference type="ChEBI" id="CHEBI:83421"/>
        <dbReference type="ChEBI" id="CHEBI:456216"/>
        <dbReference type="EC" id="2.7.11.1"/>
    </reaction>
</comment>
<evidence type="ECO:0000256" key="1">
    <source>
        <dbReference type="ARBA" id="ARBA00003747"/>
    </source>
</evidence>
<comment type="catalytic activity">
    <reaction evidence="12">
        <text>L-threonyl-[protein] + ATP = O-phospho-L-threonyl-[protein] + ADP + H(+)</text>
        <dbReference type="Rhea" id="RHEA:46608"/>
        <dbReference type="Rhea" id="RHEA-COMP:11060"/>
        <dbReference type="Rhea" id="RHEA-COMP:11605"/>
        <dbReference type="ChEBI" id="CHEBI:15378"/>
        <dbReference type="ChEBI" id="CHEBI:30013"/>
        <dbReference type="ChEBI" id="CHEBI:30616"/>
        <dbReference type="ChEBI" id="CHEBI:61977"/>
        <dbReference type="ChEBI" id="CHEBI:456216"/>
        <dbReference type="EC" id="2.7.11.1"/>
    </reaction>
</comment>
<sequence>MSSLQYLGSTSDFLNLGPDAVVKMPKKVWGGNPNHELRNEENVTALKVERQIIESLGNHPRIVPYLGPYKQTGIKLAKADHGNLQAYIDNNNQHLATTLRWKWVLQAAEPIAYLHSQGVIHSDLRPENYLVHSAECDLWLCDFGGSMCEKLGLDGGHLPDDPFYDPRLPWESTPATDIFSLGSILYTIMTGHWPFRTGPAPRGAEKDAFMEEANKFFAAGQFPDISNVPGGKVIKGCWDHTYSSADEVVKAIRLEMARMSM</sequence>
<dbReference type="EMBL" id="ML996575">
    <property type="protein sequence ID" value="KAF2756765.1"/>
    <property type="molecule type" value="Genomic_DNA"/>
</dbReference>
<evidence type="ECO:0000256" key="4">
    <source>
        <dbReference type="ARBA" id="ARBA00013948"/>
    </source>
</evidence>
<protein>
    <recommendedName>
        <fullName evidence="5">EKC/KEOPS complex subunit BUD32</fullName>
        <ecNumber evidence="3">2.7.11.1</ecNumber>
    </recommendedName>
    <alternativeName>
        <fullName evidence="10 11">Atypical Serine/threonine protein kinase BUD32</fullName>
    </alternativeName>
    <alternativeName>
        <fullName evidence="4">EKC/KEOPS complex subunit bud32</fullName>
    </alternativeName>
</protein>
<dbReference type="AlphaFoldDB" id="A0A6A6W2I4"/>
<dbReference type="CDD" id="cd00180">
    <property type="entry name" value="PKc"/>
    <property type="match status" value="1"/>
</dbReference>
<proteinExistence type="predicted"/>
<dbReference type="InterPro" id="IPR008266">
    <property type="entry name" value="Tyr_kinase_AS"/>
</dbReference>
<evidence type="ECO:0000256" key="7">
    <source>
        <dbReference type="ARBA" id="ARBA00022741"/>
    </source>
</evidence>
<dbReference type="RefSeq" id="XP_033599216.1">
    <property type="nucleotide sequence ID" value="XM_033748332.1"/>
</dbReference>
<accession>A0A6A6W2I4</accession>
<evidence type="ECO:0000256" key="10">
    <source>
        <dbReference type="ARBA" id="ARBA00030980"/>
    </source>
</evidence>
<evidence type="ECO:0000313" key="16">
    <source>
        <dbReference type="Proteomes" id="UP000799437"/>
    </source>
</evidence>
<comment type="function">
    <text evidence="1">Component of the EKC/KEOPS complex that is required for the formation of a threonylcarbamoyl group on adenosine at position 37 (t(6)A37) in tRNAs that read codons beginning with adenine. The complex is probably involved in the transfer of the threonylcarbamoyl moiety of threonylcarbamoyl-AMP (TC-AMP) to the N6 group of A37. BUD32 has ATPase activity in the context of the EKC/KEOPS complex and likely plays a supporting role to the catalytic subunit KAE1. The EKC/KEOPS complex also promotes both telomere uncapping and telomere elongation. The complex is required for efficient recruitment of transcriptional coactivators.</text>
</comment>
<dbReference type="InterPro" id="IPR000719">
    <property type="entry name" value="Prot_kinase_dom"/>
</dbReference>
<dbReference type="SUPFAM" id="SSF56112">
    <property type="entry name" value="Protein kinase-like (PK-like)"/>
    <property type="match status" value="1"/>
</dbReference>
<keyword evidence="7" id="KW-0547">Nucleotide-binding</keyword>
<organism evidence="15 16">
    <name type="scientific">Pseudovirgaria hyperparasitica</name>
    <dbReference type="NCBI Taxonomy" id="470096"/>
    <lineage>
        <taxon>Eukaryota</taxon>
        <taxon>Fungi</taxon>
        <taxon>Dikarya</taxon>
        <taxon>Ascomycota</taxon>
        <taxon>Pezizomycotina</taxon>
        <taxon>Dothideomycetes</taxon>
        <taxon>Dothideomycetes incertae sedis</taxon>
        <taxon>Acrospermales</taxon>
        <taxon>Acrospermaceae</taxon>
        <taxon>Pseudovirgaria</taxon>
    </lineage>
</organism>
<evidence type="ECO:0000256" key="11">
    <source>
        <dbReference type="ARBA" id="ARBA00033194"/>
    </source>
</evidence>
<evidence type="ECO:0000256" key="6">
    <source>
        <dbReference type="ARBA" id="ARBA00022679"/>
    </source>
</evidence>
<dbReference type="EC" id="2.7.11.1" evidence="3"/>
<keyword evidence="9" id="KW-0067">ATP-binding</keyword>
<evidence type="ECO:0000256" key="3">
    <source>
        <dbReference type="ARBA" id="ARBA00012513"/>
    </source>
</evidence>
<keyword evidence="6" id="KW-0808">Transferase</keyword>
<comment type="subunit">
    <text evidence="2">Component of the EKC/KEOPS complex composed of at least BUD32, CGI121, GON7, KAE1 and PCC1; the whole complex dimerizes.</text>
</comment>
<evidence type="ECO:0000256" key="13">
    <source>
        <dbReference type="ARBA" id="ARBA00048679"/>
    </source>
</evidence>
<evidence type="ECO:0000256" key="9">
    <source>
        <dbReference type="ARBA" id="ARBA00022840"/>
    </source>
</evidence>
<dbReference type="Gene3D" id="1.10.510.10">
    <property type="entry name" value="Transferase(Phosphotransferase) domain 1"/>
    <property type="match status" value="1"/>
</dbReference>
<evidence type="ECO:0000256" key="8">
    <source>
        <dbReference type="ARBA" id="ARBA00022777"/>
    </source>
</evidence>
<keyword evidence="8 15" id="KW-0418">Kinase</keyword>
<evidence type="ECO:0000256" key="12">
    <source>
        <dbReference type="ARBA" id="ARBA00047899"/>
    </source>
</evidence>
<dbReference type="PANTHER" id="PTHR44329">
    <property type="entry name" value="SERINE/THREONINE-PROTEIN KINASE TNNI3K-RELATED"/>
    <property type="match status" value="1"/>
</dbReference>
<dbReference type="InterPro" id="IPR011009">
    <property type="entry name" value="Kinase-like_dom_sf"/>
</dbReference>
<dbReference type="PROSITE" id="PS00109">
    <property type="entry name" value="PROTEIN_KINASE_TYR"/>
    <property type="match status" value="1"/>
</dbReference>
<gene>
    <name evidence="15" type="ORF">EJ05DRAFT_512384</name>
</gene>
<evidence type="ECO:0000259" key="14">
    <source>
        <dbReference type="PROSITE" id="PS50011"/>
    </source>
</evidence>
<dbReference type="GO" id="GO:0004674">
    <property type="term" value="F:protein serine/threonine kinase activity"/>
    <property type="evidence" value="ECO:0007669"/>
    <property type="project" value="UniProtKB-EC"/>
</dbReference>
<dbReference type="Pfam" id="PF00069">
    <property type="entry name" value="Pkinase"/>
    <property type="match status" value="1"/>
</dbReference>
<keyword evidence="16" id="KW-1185">Reference proteome</keyword>
<dbReference type="PROSITE" id="PS50011">
    <property type="entry name" value="PROTEIN_KINASE_DOM"/>
    <property type="match status" value="1"/>
</dbReference>
<dbReference type="Proteomes" id="UP000799437">
    <property type="component" value="Unassembled WGS sequence"/>
</dbReference>
<dbReference type="PANTHER" id="PTHR44329:SF288">
    <property type="entry name" value="MITOGEN-ACTIVATED PROTEIN KINASE KINASE KINASE 20"/>
    <property type="match status" value="1"/>
</dbReference>
<evidence type="ECO:0000256" key="5">
    <source>
        <dbReference type="ARBA" id="ARBA00019973"/>
    </source>
</evidence>